<dbReference type="PANTHER" id="PTHR46682:SF1">
    <property type="entry name" value="ADHESION G-PROTEIN COUPLED RECEPTOR V1"/>
    <property type="match status" value="1"/>
</dbReference>
<keyword evidence="3" id="KW-0106">Calcium</keyword>
<dbReference type="Gene3D" id="3.40.50.410">
    <property type="entry name" value="von Willebrand factor, type A domain"/>
    <property type="match status" value="1"/>
</dbReference>
<dbReference type="Gene3D" id="2.60.40.2030">
    <property type="match status" value="2"/>
</dbReference>
<gene>
    <name evidence="5" type="ORF">MAA8898_00451</name>
</gene>
<dbReference type="Pfam" id="PF03160">
    <property type="entry name" value="Calx-beta"/>
    <property type="match status" value="1"/>
</dbReference>
<dbReference type="InterPro" id="IPR002035">
    <property type="entry name" value="VWF_A"/>
</dbReference>
<evidence type="ECO:0000256" key="1">
    <source>
        <dbReference type="ARBA" id="ARBA00022729"/>
    </source>
</evidence>
<dbReference type="GO" id="GO:0004930">
    <property type="term" value="F:G protein-coupled receptor activity"/>
    <property type="evidence" value="ECO:0007669"/>
    <property type="project" value="InterPro"/>
</dbReference>
<dbReference type="GO" id="GO:0016020">
    <property type="term" value="C:membrane"/>
    <property type="evidence" value="ECO:0007669"/>
    <property type="project" value="InterPro"/>
</dbReference>
<protein>
    <submittedName>
        <fullName evidence="5">Calx-beta domain protein</fullName>
    </submittedName>
</protein>
<evidence type="ECO:0000256" key="3">
    <source>
        <dbReference type="ARBA" id="ARBA00022837"/>
    </source>
</evidence>
<name>A0A238JRR4_9RHOB</name>
<keyword evidence="2" id="KW-0677">Repeat</keyword>
<dbReference type="PANTHER" id="PTHR46682">
    <property type="entry name" value="ADHESION G-PROTEIN COUPLED RECEPTOR V1"/>
    <property type="match status" value="1"/>
</dbReference>
<dbReference type="SMART" id="SM00327">
    <property type="entry name" value="VWA"/>
    <property type="match status" value="1"/>
</dbReference>
<evidence type="ECO:0000259" key="4">
    <source>
        <dbReference type="PROSITE" id="PS50234"/>
    </source>
</evidence>
<dbReference type="AlphaFoldDB" id="A0A238JRR4"/>
<dbReference type="SUPFAM" id="SSF53300">
    <property type="entry name" value="vWA-like"/>
    <property type="match status" value="1"/>
</dbReference>
<sequence>MVGVHTHGVLTITGVQIPLGANGGHLITKNEYDAIIAAMDGNLGAGNGANLPYNIIIGSDPGFFSFLTGSGDDFIDGSYRREFIQGKDGNDSLLGAGSDDRLDGGDGVDQALFSGKIADYTITITDGSDPDNPEVEIAHTGGTMANGKDAIKNVEFAVFEFEDGQSRGDSGFGVDDDGKQLFVPLLADPDDPTKLRDGELLNVGQDVKDVNDDLIGSLSVEIPAFMFDGDVEYTLMIGAEENILYNFVYIVDSSGSMSGGNIAETKAAYAALTQSLIDQGVADRSQFAVVDFDSSARLFANLDAQGAIAAVNGLVAGGGTNFGPALITAENWFESLQNVTAATNIAYFLSDGFGGGASDSLQVVNEGPDQAIVDVRAFGIGSGADLNSLNTIDSGNAVLLVNPSDLTDAFSVSGFDKSKIDRIDVKLDGNVVDTIAPNQLVDSPLGLTFEGTLQGLEVSIDAENIVTFDLVFNDGTPTATIKTKITTGQTELRQATNDGTVDTVALAVNQDDYILIGQKESVFANGLDNTITINSGSHSIEGKAGDDTFIVNGGQTVIDGGDGIDTAIFAVDQTTAGGVSKVGNVVVVGNGHTFLNVEYIQFSDTRIETASLSEVPVATIDQNSVTISESSAGTLKAEFTVSLSTAAAGPVGMTFATRDGSATSGADYTPVSAGSVIFAAGETQKTISFDILDDGTIEGFEGFFVDLSIDAGVTFADNSTTQTVAVGIEDDDSAVSLALVADDTRITEGNSGGTNSVTLTLDRSGDLSSEEVISWSVAATGTSSVDAADFVGGLPSGQVTFALGESTASITLDIAADTIFEGDETFSISFASVSGSATLNLPTTTFTIVDDEQTPSGPIEGTANADVLVGTSFDDMIDALEGNDTVSGGPGADTITLGAGRDTLRDTLNNFFGDRVRDFGLNDRMFFEGVQLTRDAINVRLGSAILDIDGDGDGNSDGSFTLEGDFTGGDFMAARLETGTQVTFENFLASLRNKQAVSSSDINGIVNAEFLNGHNVTDMSVTFEANARAGFDNTVGYYEIDPTGQLVNVTILAANAKTVSGPIGITVSDPDNDIGFFLVQDGADRIDPAEFTADDFEFVSDGAGGFDLASQGAVLDGLNVFFSHDASLNPDGMQHVLSGVSNDGEGALRIGFEDLLRSPSQGNSALPGHVLEYLNTIGSKNGSDDDFDDVVLYVDIL</sequence>
<dbReference type="Gene3D" id="2.150.10.10">
    <property type="entry name" value="Serralysin-like metalloprotease, C-terminal"/>
    <property type="match status" value="1"/>
</dbReference>
<accession>A0A238JRR4</accession>
<dbReference type="SUPFAM" id="SSF51120">
    <property type="entry name" value="beta-Roll"/>
    <property type="match status" value="2"/>
</dbReference>
<dbReference type="Pfam" id="PF13519">
    <property type="entry name" value="VWA_2"/>
    <property type="match status" value="1"/>
</dbReference>
<organism evidence="5 6">
    <name type="scientific">Maliponia aquimaris</name>
    <dbReference type="NCBI Taxonomy" id="1673631"/>
    <lineage>
        <taxon>Bacteria</taxon>
        <taxon>Pseudomonadati</taxon>
        <taxon>Pseudomonadota</taxon>
        <taxon>Alphaproteobacteria</taxon>
        <taxon>Rhodobacterales</taxon>
        <taxon>Paracoccaceae</taxon>
        <taxon>Maliponia</taxon>
    </lineage>
</organism>
<dbReference type="GO" id="GO:0005509">
    <property type="term" value="F:calcium ion binding"/>
    <property type="evidence" value="ECO:0007669"/>
    <property type="project" value="InterPro"/>
</dbReference>
<evidence type="ECO:0000313" key="5">
    <source>
        <dbReference type="EMBL" id="SMX33368.1"/>
    </source>
</evidence>
<dbReference type="EMBL" id="FXYF01000001">
    <property type="protein sequence ID" value="SMX33368.1"/>
    <property type="molecule type" value="Genomic_DNA"/>
</dbReference>
<dbReference type="Proteomes" id="UP000207598">
    <property type="component" value="Unassembled WGS sequence"/>
</dbReference>
<dbReference type="PROSITE" id="PS50234">
    <property type="entry name" value="VWFA"/>
    <property type="match status" value="1"/>
</dbReference>
<dbReference type="InterPro" id="IPR038081">
    <property type="entry name" value="CalX-like_sf"/>
</dbReference>
<dbReference type="InterPro" id="IPR011049">
    <property type="entry name" value="Serralysin-like_metalloprot_C"/>
</dbReference>
<reference evidence="5 6" key="1">
    <citation type="submission" date="2017-05" db="EMBL/GenBank/DDBJ databases">
        <authorList>
            <person name="Song R."/>
            <person name="Chenine A.L."/>
            <person name="Ruprecht R.M."/>
        </authorList>
    </citation>
    <scope>NUCLEOTIDE SEQUENCE [LARGE SCALE GENOMIC DNA]</scope>
    <source>
        <strain evidence="5 6">CECT 8898</strain>
    </source>
</reference>
<feature type="domain" description="VWFA" evidence="4">
    <location>
        <begin position="246"/>
        <end position="435"/>
    </location>
</feature>
<keyword evidence="1" id="KW-0732">Signal</keyword>
<keyword evidence="6" id="KW-1185">Reference proteome</keyword>
<evidence type="ECO:0000256" key="2">
    <source>
        <dbReference type="ARBA" id="ARBA00022737"/>
    </source>
</evidence>
<dbReference type="Pfam" id="PF00353">
    <property type="entry name" value="HemolysinCabind"/>
    <property type="match status" value="3"/>
</dbReference>
<dbReference type="SMART" id="SM00237">
    <property type="entry name" value="Calx_beta"/>
    <property type="match status" value="2"/>
</dbReference>
<dbReference type="InterPro" id="IPR003644">
    <property type="entry name" value="Calx_beta"/>
</dbReference>
<dbReference type="InterPro" id="IPR026919">
    <property type="entry name" value="ADGRV1"/>
</dbReference>
<proteinExistence type="predicted"/>
<dbReference type="CDD" id="cd00198">
    <property type="entry name" value="vWFA"/>
    <property type="match status" value="1"/>
</dbReference>
<dbReference type="InterPro" id="IPR001343">
    <property type="entry name" value="Hemolysn_Ca-bd"/>
</dbReference>
<dbReference type="InterPro" id="IPR036465">
    <property type="entry name" value="vWFA_dom_sf"/>
</dbReference>
<dbReference type="SUPFAM" id="SSF141072">
    <property type="entry name" value="CalX-like"/>
    <property type="match status" value="2"/>
</dbReference>
<evidence type="ECO:0000313" key="6">
    <source>
        <dbReference type="Proteomes" id="UP000207598"/>
    </source>
</evidence>